<dbReference type="RefSeq" id="WP_306037766.1">
    <property type="nucleotide sequence ID" value="NZ_CP132302.1"/>
</dbReference>
<evidence type="ECO:0000313" key="2">
    <source>
        <dbReference type="Proteomes" id="UP001234585"/>
    </source>
</evidence>
<dbReference type="EMBL" id="CP132302">
    <property type="protein sequence ID" value="WLR97851.1"/>
    <property type="molecule type" value="Genomic_DNA"/>
</dbReference>
<keyword evidence="2" id="KW-1185">Reference proteome</keyword>
<protein>
    <submittedName>
        <fullName evidence="1">Uncharacterized protein</fullName>
    </submittedName>
</protein>
<organism evidence="1 2">
    <name type="scientific">Shinella sumterensis</name>
    <dbReference type="NCBI Taxonomy" id="1967501"/>
    <lineage>
        <taxon>Bacteria</taxon>
        <taxon>Pseudomonadati</taxon>
        <taxon>Pseudomonadota</taxon>
        <taxon>Alphaproteobacteria</taxon>
        <taxon>Hyphomicrobiales</taxon>
        <taxon>Rhizobiaceae</taxon>
        <taxon>Shinella</taxon>
    </lineage>
</organism>
<name>A0AA50CM80_9HYPH</name>
<evidence type="ECO:0000313" key="1">
    <source>
        <dbReference type="EMBL" id="WLR97851.1"/>
    </source>
</evidence>
<dbReference type="Proteomes" id="UP001234585">
    <property type="component" value="Chromosome"/>
</dbReference>
<dbReference type="AlphaFoldDB" id="A0AA50CM80"/>
<gene>
    <name evidence="1" type="ORF">Q9313_02135</name>
</gene>
<sequence>MYGELDRKDVVKRYRASITLSRLRRCLVGACDKMCAEDGDKCQARVMALVK</sequence>
<proteinExistence type="predicted"/>
<accession>A0AA50CM80</accession>
<reference evidence="1 2" key="1">
    <citation type="submission" date="2023-08" db="EMBL/GenBank/DDBJ databases">
        <title>Pathogen: clinical or host-associated sample.</title>
        <authorList>
            <person name="Hergert J."/>
            <person name="Casey R."/>
            <person name="Wagner J."/>
            <person name="Young E.L."/>
            <person name="Oakeson K.F."/>
        </authorList>
    </citation>
    <scope>NUCLEOTIDE SEQUENCE [LARGE SCALE GENOMIC DNA]</scope>
    <source>
        <strain evidence="1 2">1760953</strain>
    </source>
</reference>